<name>A0A0M8N994_ESCWE</name>
<evidence type="ECO:0008006" key="3">
    <source>
        <dbReference type="Google" id="ProtNLM"/>
    </source>
</evidence>
<dbReference type="Gene3D" id="3.40.50.150">
    <property type="entry name" value="Vaccinia Virus protein VP39"/>
    <property type="match status" value="1"/>
</dbReference>
<keyword evidence="2" id="KW-1185">Reference proteome</keyword>
<dbReference type="GO" id="GO:0008757">
    <property type="term" value="F:S-adenosylmethionine-dependent methyltransferase activity"/>
    <property type="evidence" value="ECO:0007669"/>
    <property type="project" value="UniProtKB-ARBA"/>
</dbReference>
<dbReference type="InterPro" id="IPR019410">
    <property type="entry name" value="Methyltransf_16"/>
</dbReference>
<dbReference type="Pfam" id="PF10294">
    <property type="entry name" value="Methyltransf_16"/>
    <property type="match status" value="1"/>
</dbReference>
<comment type="caution">
    <text evidence="1">The sequence shown here is derived from an EMBL/GenBank/DDBJ whole genome shotgun (WGS) entry which is preliminary data.</text>
</comment>
<dbReference type="AlphaFoldDB" id="A0A0M8N994"/>
<accession>A0A0M8N994</accession>
<proteinExistence type="predicted"/>
<dbReference type="GO" id="GO:0005737">
    <property type="term" value="C:cytoplasm"/>
    <property type="evidence" value="ECO:0007669"/>
    <property type="project" value="TreeGrafter"/>
</dbReference>
<sequence>MDRPWARQVDRFCHQYLQLEHVLDYPDGEYLKLAEVQDAIHSKLFAAEAPPESDPPAAYKAKTLKALVSKIEAGIDDWDQHGVSDDLMSSLTDLLSTARPPEAETVQQKRRVTYHLSALRGPEDAAEDARITLLENRSLISAGGTTGLRTWEAALHLGQYLCRNPEVAAGRRVLELGAGTGYLSILCARHLRARHAIASDGSDDVVHSLADNFFLNGLQGSDRAAAMDVKWGHALVGAEEDRWNGGRALDVVLGADITYDAGLISALIGTLADLFALYPRLEVLIAATQRNHQTFRVFLDRCQGSGLDVIDVPFPVPPREAQDGPFYESRVAIRICRISKPSR</sequence>
<dbReference type="PANTHER" id="PTHR14614">
    <property type="entry name" value="HEPATOCELLULAR CARCINOMA-ASSOCIATED ANTIGEN"/>
    <property type="match status" value="1"/>
</dbReference>
<dbReference type="SUPFAM" id="SSF53335">
    <property type="entry name" value="S-adenosyl-L-methionine-dependent methyltransferases"/>
    <property type="match status" value="1"/>
</dbReference>
<dbReference type="STRING" id="150374.A0A0M8N994"/>
<evidence type="ECO:0000313" key="1">
    <source>
        <dbReference type="EMBL" id="KOS22650.1"/>
    </source>
</evidence>
<organism evidence="1 2">
    <name type="scientific">Escovopsis weberi</name>
    <dbReference type="NCBI Taxonomy" id="150374"/>
    <lineage>
        <taxon>Eukaryota</taxon>
        <taxon>Fungi</taxon>
        <taxon>Dikarya</taxon>
        <taxon>Ascomycota</taxon>
        <taxon>Pezizomycotina</taxon>
        <taxon>Sordariomycetes</taxon>
        <taxon>Hypocreomycetidae</taxon>
        <taxon>Hypocreales</taxon>
        <taxon>Hypocreaceae</taxon>
        <taxon>Escovopsis</taxon>
    </lineage>
</organism>
<dbReference type="OrthoDB" id="194386at2759"/>
<dbReference type="EMBL" id="LGSR01000002">
    <property type="protein sequence ID" value="KOS22650.1"/>
    <property type="molecule type" value="Genomic_DNA"/>
</dbReference>
<evidence type="ECO:0000313" key="2">
    <source>
        <dbReference type="Proteomes" id="UP000053831"/>
    </source>
</evidence>
<gene>
    <name evidence="1" type="ORF">ESCO_003419</name>
</gene>
<reference evidence="1 2" key="1">
    <citation type="submission" date="2015-07" db="EMBL/GenBank/DDBJ databases">
        <title>The genome of the fungus Escovopsis weberi, a specialized disease agent of ant agriculture.</title>
        <authorList>
            <person name="de Man T.J."/>
            <person name="Stajich J.E."/>
            <person name="Kubicek C.P."/>
            <person name="Chenthamara K."/>
            <person name="Atanasova L."/>
            <person name="Druzhinina I.S."/>
            <person name="Birnbaum S."/>
            <person name="Barribeau S.M."/>
            <person name="Teiling C."/>
            <person name="Suen G."/>
            <person name="Currie C."/>
            <person name="Gerardo N.M."/>
        </authorList>
    </citation>
    <scope>NUCLEOTIDE SEQUENCE [LARGE SCALE GENOMIC DNA]</scope>
</reference>
<dbReference type="PANTHER" id="PTHR14614:SF130">
    <property type="entry name" value="PROTEIN-LYSINE N-METHYLTRANSFERASE EEF2KMT"/>
    <property type="match status" value="1"/>
</dbReference>
<dbReference type="InterPro" id="IPR029063">
    <property type="entry name" value="SAM-dependent_MTases_sf"/>
</dbReference>
<protein>
    <recommendedName>
        <fullName evidence="3">Protein-lysine N-methyltransferase EFM3</fullName>
    </recommendedName>
</protein>
<dbReference type="Proteomes" id="UP000053831">
    <property type="component" value="Unassembled WGS sequence"/>
</dbReference>